<evidence type="ECO:0000313" key="7">
    <source>
        <dbReference type="Proteomes" id="UP000007875"/>
    </source>
</evidence>
<dbReference type="FunCoup" id="H2ZGM9">
    <property type="interactions" value="1"/>
</dbReference>
<reference evidence="7" key="1">
    <citation type="submission" date="2003-08" db="EMBL/GenBank/DDBJ databases">
        <authorList>
            <person name="Birren B."/>
            <person name="Nusbaum C."/>
            <person name="Abebe A."/>
            <person name="Abouelleil A."/>
            <person name="Adekoya E."/>
            <person name="Ait-zahra M."/>
            <person name="Allen N."/>
            <person name="Allen T."/>
            <person name="An P."/>
            <person name="Anderson M."/>
            <person name="Anderson S."/>
            <person name="Arachchi H."/>
            <person name="Armbruster J."/>
            <person name="Bachantsang P."/>
            <person name="Baldwin J."/>
            <person name="Barry A."/>
            <person name="Bayul T."/>
            <person name="Blitshsteyn B."/>
            <person name="Bloom T."/>
            <person name="Blye J."/>
            <person name="Boguslavskiy L."/>
            <person name="Borowsky M."/>
            <person name="Boukhgalter B."/>
            <person name="Brunache A."/>
            <person name="Butler J."/>
            <person name="Calixte N."/>
            <person name="Calvo S."/>
            <person name="Camarata J."/>
            <person name="Campo K."/>
            <person name="Chang J."/>
            <person name="Cheshatsang Y."/>
            <person name="Citroen M."/>
            <person name="Collymore A."/>
            <person name="Considine T."/>
            <person name="Cook A."/>
            <person name="Cooke P."/>
            <person name="Corum B."/>
            <person name="Cuomo C."/>
            <person name="David R."/>
            <person name="Dawoe T."/>
            <person name="Degray S."/>
            <person name="Dodge S."/>
            <person name="Dooley K."/>
            <person name="Dorje P."/>
            <person name="Dorjee K."/>
            <person name="Dorris L."/>
            <person name="Duffey N."/>
            <person name="Dupes A."/>
            <person name="Elkins T."/>
            <person name="Engels R."/>
            <person name="Erickson J."/>
            <person name="Farina A."/>
            <person name="Faro S."/>
            <person name="Ferreira P."/>
            <person name="Fischer H."/>
            <person name="Fitzgerald M."/>
            <person name="Foley K."/>
            <person name="Gage D."/>
            <person name="Galagan J."/>
            <person name="Gearin G."/>
            <person name="Gnerre S."/>
            <person name="Gnirke A."/>
            <person name="Goyette A."/>
            <person name="Graham J."/>
            <person name="Grandbois E."/>
            <person name="Gyaltsen K."/>
            <person name="Hafez N."/>
            <person name="Hagopian D."/>
            <person name="Hagos B."/>
            <person name="Hall J."/>
            <person name="Hatcher B."/>
            <person name="Heller A."/>
            <person name="Higgins H."/>
            <person name="Honan T."/>
            <person name="Horn A."/>
            <person name="Houde N."/>
            <person name="Hughes L."/>
            <person name="Hulme W."/>
            <person name="Husby E."/>
            <person name="Iliev I."/>
            <person name="Jaffe D."/>
            <person name="Jones C."/>
            <person name="Kamal M."/>
            <person name="Kamat A."/>
            <person name="Kamvysselis M."/>
            <person name="Karlsson E."/>
            <person name="Kells C."/>
            <person name="Kieu A."/>
            <person name="Kisner P."/>
            <person name="Kodira C."/>
            <person name="Kulbokas E."/>
            <person name="Labutti K."/>
            <person name="Lama D."/>
            <person name="Landers T."/>
            <person name="Leger J."/>
            <person name="Levine S."/>
            <person name="Lewis D."/>
            <person name="Lewis T."/>
            <person name="Lindblad-toh K."/>
            <person name="Liu X."/>
            <person name="Lokyitsang T."/>
            <person name="Lokyitsang Y."/>
            <person name="Lucien O."/>
            <person name="Lui A."/>
            <person name="Ma L.J."/>
            <person name="Mabbitt R."/>
            <person name="Macdonald J."/>
            <person name="Maclean C."/>
            <person name="Major J."/>
            <person name="Manning J."/>
            <person name="Marabella R."/>
            <person name="Maru K."/>
            <person name="Matthews C."/>
            <person name="Mauceli E."/>
            <person name="Mccarthy M."/>
            <person name="Mcdonough S."/>
            <person name="Mcghee T."/>
            <person name="Meldrim J."/>
            <person name="Meneus L."/>
            <person name="Mesirov J."/>
            <person name="Mihalev A."/>
            <person name="Mihova T."/>
            <person name="Mikkelsen T."/>
            <person name="Mlenga V."/>
            <person name="Moru K."/>
            <person name="Mozes J."/>
            <person name="Mulrain L."/>
            <person name="Munson G."/>
            <person name="Naylor J."/>
            <person name="Newes C."/>
            <person name="Nguyen C."/>
            <person name="Nguyen N."/>
            <person name="Nguyen T."/>
            <person name="Nicol R."/>
            <person name="Nielsen C."/>
            <person name="Nizzari M."/>
            <person name="Norbu C."/>
            <person name="Norbu N."/>
            <person name="O'donnell P."/>
            <person name="Okoawo O."/>
            <person name="O'leary S."/>
            <person name="Omotosho B."/>
            <person name="O'neill K."/>
            <person name="Osman S."/>
            <person name="Parker S."/>
            <person name="Perrin D."/>
            <person name="Phunkhang P."/>
            <person name="Piqani B."/>
            <person name="Purcell S."/>
            <person name="Rachupka T."/>
            <person name="Ramasamy U."/>
            <person name="Rameau R."/>
            <person name="Ray V."/>
            <person name="Raymond C."/>
            <person name="Retta R."/>
            <person name="Richardson S."/>
            <person name="Rise C."/>
            <person name="Rodriguez J."/>
            <person name="Rogers J."/>
            <person name="Rogov P."/>
            <person name="Rutman M."/>
            <person name="Schupbach R."/>
            <person name="Seaman C."/>
            <person name="Settipalli S."/>
            <person name="Sharpe T."/>
            <person name="Sheridan J."/>
            <person name="Sherpa N."/>
            <person name="Shi J."/>
            <person name="Smirnov S."/>
            <person name="Smith C."/>
            <person name="Sougnez C."/>
            <person name="Spencer B."/>
            <person name="Stalker J."/>
            <person name="Stange-thomann N."/>
            <person name="Stavropoulos S."/>
            <person name="Stetson K."/>
            <person name="Stone C."/>
            <person name="Stone S."/>
            <person name="Stubbs M."/>
            <person name="Talamas J."/>
            <person name="Tchuinga P."/>
            <person name="Tenzing P."/>
            <person name="Tesfaye S."/>
            <person name="Theodore J."/>
            <person name="Thoulutsang Y."/>
            <person name="Topham K."/>
            <person name="Towey S."/>
            <person name="Tsamla T."/>
            <person name="Tsomo N."/>
            <person name="Vallee D."/>
            <person name="Vassiliev H."/>
            <person name="Venkataraman V."/>
            <person name="Vinson J."/>
            <person name="Vo A."/>
            <person name="Wade C."/>
            <person name="Wang S."/>
            <person name="Wangchuk T."/>
            <person name="Wangdi T."/>
            <person name="Whittaker C."/>
            <person name="Wilkinson J."/>
            <person name="Wu Y."/>
            <person name="Wyman D."/>
            <person name="Yadav S."/>
            <person name="Yang S."/>
            <person name="Yang X."/>
            <person name="Yeager S."/>
            <person name="Yee E."/>
            <person name="Young G."/>
            <person name="Zainoun J."/>
            <person name="Zembeck L."/>
            <person name="Zimmer A."/>
            <person name="Zody M."/>
            <person name="Lander E."/>
        </authorList>
    </citation>
    <scope>NUCLEOTIDE SEQUENCE [LARGE SCALE GENOMIC DNA]</scope>
</reference>
<keyword evidence="7" id="KW-1185">Reference proteome</keyword>
<dbReference type="CDD" id="cd05154">
    <property type="entry name" value="ACAD10_11_N-like"/>
    <property type="match status" value="1"/>
</dbReference>
<accession>H2ZGM9</accession>
<evidence type="ECO:0000259" key="5">
    <source>
        <dbReference type="Pfam" id="PF02771"/>
    </source>
</evidence>
<evidence type="ECO:0000256" key="1">
    <source>
        <dbReference type="ARBA" id="ARBA00001974"/>
    </source>
</evidence>
<evidence type="ECO:0000256" key="2">
    <source>
        <dbReference type="ARBA" id="ARBA00022630"/>
    </source>
</evidence>
<organism evidence="6 7">
    <name type="scientific">Ciona savignyi</name>
    <name type="common">Pacific transparent sea squirt</name>
    <dbReference type="NCBI Taxonomy" id="51511"/>
    <lineage>
        <taxon>Eukaryota</taxon>
        <taxon>Metazoa</taxon>
        <taxon>Chordata</taxon>
        <taxon>Tunicata</taxon>
        <taxon>Ascidiacea</taxon>
        <taxon>Phlebobranchia</taxon>
        <taxon>Cionidae</taxon>
        <taxon>Ciona</taxon>
    </lineage>
</organism>
<dbReference type="InterPro" id="IPR011009">
    <property type="entry name" value="Kinase-like_dom_sf"/>
</dbReference>
<dbReference type="Gene3D" id="3.30.200.20">
    <property type="entry name" value="Phosphorylase Kinase, domain 1"/>
    <property type="match status" value="1"/>
</dbReference>
<dbReference type="InterPro" id="IPR046373">
    <property type="entry name" value="Acyl-CoA_Oxase/DH_mid-dom_sf"/>
</dbReference>
<dbReference type="HOGENOM" id="CLU_007526_3_0_1"/>
<dbReference type="STRING" id="51511.ENSCSAVP00000016745"/>
<dbReference type="InterPro" id="IPR002575">
    <property type="entry name" value="Aminoglycoside_PTrfase"/>
</dbReference>
<dbReference type="InParanoid" id="H2ZGM9"/>
<dbReference type="InterPro" id="IPR052898">
    <property type="entry name" value="ACAD10-like"/>
</dbReference>
<dbReference type="Gene3D" id="2.40.110.10">
    <property type="entry name" value="Butyryl-CoA Dehydrogenase, subunit A, domain 2"/>
    <property type="match status" value="1"/>
</dbReference>
<dbReference type="Pfam" id="PF02771">
    <property type="entry name" value="Acyl-CoA_dh_N"/>
    <property type="match status" value="1"/>
</dbReference>
<dbReference type="SUPFAM" id="SSF56112">
    <property type="entry name" value="Protein kinase-like (PK-like)"/>
    <property type="match status" value="1"/>
</dbReference>
<evidence type="ECO:0008006" key="8">
    <source>
        <dbReference type="Google" id="ProtNLM"/>
    </source>
</evidence>
<dbReference type="eggNOG" id="KOG1469">
    <property type="taxonomic scope" value="Eukaryota"/>
</dbReference>
<dbReference type="GO" id="GO:0050660">
    <property type="term" value="F:flavin adenine dinucleotide binding"/>
    <property type="evidence" value="ECO:0007669"/>
    <property type="project" value="InterPro"/>
</dbReference>
<protein>
    <recommendedName>
        <fullName evidence="8">Aminoglycoside phosphotransferase domain-containing protein</fullName>
    </recommendedName>
</protein>
<evidence type="ECO:0000313" key="6">
    <source>
        <dbReference type="Ensembl" id="ENSCSAVP00000016745.1"/>
    </source>
</evidence>
<evidence type="ECO:0000256" key="3">
    <source>
        <dbReference type="ARBA" id="ARBA00022827"/>
    </source>
</evidence>
<dbReference type="AlphaFoldDB" id="H2ZGM9"/>
<evidence type="ECO:0000259" key="4">
    <source>
        <dbReference type="Pfam" id="PF01636"/>
    </source>
</evidence>
<keyword evidence="3" id="KW-0274">FAD</keyword>
<sequence>MADVMEPKGVHDLNRANLTSYLAKLLNQNLSSSLVVKQFKAGQSNPTYYVKFGETELVLRKKPPGQLLYGAHQIGREYKVMDALYKANFPVPRMIGYCKDSTVLGTEFFVMEFLGGRVLSQTMVGLTAKERVKCIKSATKTLAKLHSFNPVALGLDDFGKTTGFCSRVLNTWSKQYYASAHKDIPQMKELITWLTNKLPNITEESSIIHGDYSLNNVMFHPIKSRVLAVLDWELSTIGHPLMDFAYLCLIYHAPTEYFLVQQVDQCELKQLFKDLPSEEELVKYYCKLRGISYPIPNWNFYLSLNFFKLSAIVQGVYSRHLKGNASSPNAAIYEALVTPLIQRALDLTKIEPQTVNMSLSPSPKGKEVLEKVKKFLKENCEANEKAYNEYVDAQNDPFCVVPLMEEIKAKAKQEGLWNLFLPDVSGLSNVDYAHIAEQLGRSVMNSEALNCSAPDTGNMEVLHMYGSDYQKRKWLQPLLEGKIRSAFCMTEPQVASSDATNMETTITRDGDSYVVNG</sequence>
<dbReference type="Gene3D" id="3.90.1200.10">
    <property type="match status" value="1"/>
</dbReference>
<dbReference type="InterPro" id="IPR037069">
    <property type="entry name" value="AcylCoA_DH/ox_N_sf"/>
</dbReference>
<dbReference type="Pfam" id="PF01636">
    <property type="entry name" value="APH"/>
    <property type="match status" value="1"/>
</dbReference>
<dbReference type="Ensembl" id="ENSCSAVT00000016927.1">
    <property type="protein sequence ID" value="ENSCSAVP00000016745.1"/>
    <property type="gene ID" value="ENSCSAVG00000009847.1"/>
</dbReference>
<proteinExistence type="predicted"/>
<comment type="cofactor">
    <cofactor evidence="1">
        <name>FAD</name>
        <dbReference type="ChEBI" id="CHEBI:57692"/>
    </cofactor>
</comment>
<name>H2ZGM9_CIOSA</name>
<feature type="domain" description="Aminoglycoside phosphotransferase" evidence="4">
    <location>
        <begin position="36"/>
        <end position="260"/>
    </location>
</feature>
<dbReference type="InterPro" id="IPR013786">
    <property type="entry name" value="AcylCoA_DH/ox_N"/>
</dbReference>
<reference evidence="6" key="3">
    <citation type="submission" date="2025-09" db="UniProtKB">
        <authorList>
            <consortium name="Ensembl"/>
        </authorList>
    </citation>
    <scope>IDENTIFICATION</scope>
</reference>
<dbReference type="InterPro" id="IPR009100">
    <property type="entry name" value="AcylCoA_DH/oxidase_NM_dom_sf"/>
</dbReference>
<dbReference type="SUPFAM" id="SSF56645">
    <property type="entry name" value="Acyl-CoA dehydrogenase NM domain-like"/>
    <property type="match status" value="1"/>
</dbReference>
<dbReference type="OMA" id="RAFYVME"/>
<dbReference type="InterPro" id="IPR041726">
    <property type="entry name" value="ACAD10_11_N"/>
</dbReference>
<feature type="domain" description="Acyl-CoA dehydrogenase/oxidase N-terminal" evidence="5">
    <location>
        <begin position="366"/>
        <end position="482"/>
    </location>
</feature>
<reference evidence="6" key="2">
    <citation type="submission" date="2025-08" db="UniProtKB">
        <authorList>
            <consortium name="Ensembl"/>
        </authorList>
    </citation>
    <scope>IDENTIFICATION</scope>
</reference>
<dbReference type="PANTHER" id="PTHR47829">
    <property type="entry name" value="HYDROLASE, PUTATIVE (AFU_ORTHOLOGUE AFUA_1G12880)-RELATED"/>
    <property type="match status" value="1"/>
</dbReference>
<dbReference type="Gene3D" id="1.10.540.10">
    <property type="entry name" value="Acyl-CoA dehydrogenase/oxidase, N-terminal domain"/>
    <property type="match status" value="1"/>
</dbReference>
<dbReference type="PANTHER" id="PTHR47829:SF1">
    <property type="entry name" value="HAD FAMILY PHOSPHATASE"/>
    <property type="match status" value="1"/>
</dbReference>
<dbReference type="Proteomes" id="UP000007875">
    <property type="component" value="Unassembled WGS sequence"/>
</dbReference>
<keyword evidence="2" id="KW-0285">Flavoprotein</keyword>
<dbReference type="GO" id="GO:0016627">
    <property type="term" value="F:oxidoreductase activity, acting on the CH-CH group of donors"/>
    <property type="evidence" value="ECO:0007669"/>
    <property type="project" value="InterPro"/>
</dbReference>
<dbReference type="GeneTree" id="ENSGT00940000164635"/>